<organism evidence="1 2">
    <name type="scientific">Camellia lanceoleosa</name>
    <dbReference type="NCBI Taxonomy" id="1840588"/>
    <lineage>
        <taxon>Eukaryota</taxon>
        <taxon>Viridiplantae</taxon>
        <taxon>Streptophyta</taxon>
        <taxon>Embryophyta</taxon>
        <taxon>Tracheophyta</taxon>
        <taxon>Spermatophyta</taxon>
        <taxon>Magnoliopsida</taxon>
        <taxon>eudicotyledons</taxon>
        <taxon>Gunneridae</taxon>
        <taxon>Pentapetalae</taxon>
        <taxon>asterids</taxon>
        <taxon>Ericales</taxon>
        <taxon>Theaceae</taxon>
        <taxon>Camellia</taxon>
    </lineage>
</organism>
<proteinExistence type="predicted"/>
<dbReference type="EMBL" id="CM045768">
    <property type="protein sequence ID" value="KAI7984463.1"/>
    <property type="molecule type" value="Genomic_DNA"/>
</dbReference>
<protein>
    <submittedName>
        <fullName evidence="1">Uncharacterized protein</fullName>
    </submittedName>
</protein>
<name>A0ACC0F6S3_9ERIC</name>
<reference evidence="1 2" key="1">
    <citation type="journal article" date="2022" name="Plant J.">
        <title>Chromosome-level genome of Camellia lanceoleosa provides a valuable resource for understanding genome evolution and self-incompatibility.</title>
        <authorList>
            <person name="Gong W."/>
            <person name="Xiao S."/>
            <person name="Wang L."/>
            <person name="Liao Z."/>
            <person name="Chang Y."/>
            <person name="Mo W."/>
            <person name="Hu G."/>
            <person name="Li W."/>
            <person name="Zhao G."/>
            <person name="Zhu H."/>
            <person name="Hu X."/>
            <person name="Ji K."/>
            <person name="Xiang X."/>
            <person name="Song Q."/>
            <person name="Yuan D."/>
            <person name="Jin S."/>
            <person name="Zhang L."/>
        </authorList>
    </citation>
    <scope>NUCLEOTIDE SEQUENCE [LARGE SCALE GENOMIC DNA]</scope>
    <source>
        <strain evidence="1">SQ_2022a</strain>
    </source>
</reference>
<evidence type="ECO:0000313" key="1">
    <source>
        <dbReference type="EMBL" id="KAI7984463.1"/>
    </source>
</evidence>
<dbReference type="Proteomes" id="UP001060215">
    <property type="component" value="Chromosome 11"/>
</dbReference>
<keyword evidence="2" id="KW-1185">Reference proteome</keyword>
<comment type="caution">
    <text evidence="1">The sequence shown here is derived from an EMBL/GenBank/DDBJ whole genome shotgun (WGS) entry which is preliminary data.</text>
</comment>
<accession>A0ACC0F6S3</accession>
<evidence type="ECO:0000313" key="2">
    <source>
        <dbReference type="Proteomes" id="UP001060215"/>
    </source>
</evidence>
<sequence>MEDLVPIELAQKEISTPAALAFNLLQTKWSDIVEMEGGDVSSFLLGDSPDGSKPKPHFLKQIVERSSHPPKEGRKRKLETEGVQQKGSLVQYGFLTC</sequence>
<gene>
    <name evidence="1" type="ORF">LOK49_LG15G01299</name>
</gene>